<proteinExistence type="predicted"/>
<comment type="caution">
    <text evidence="1">The sequence shown here is derived from an EMBL/GenBank/DDBJ whole genome shotgun (WGS) entry which is preliminary data.</text>
</comment>
<keyword evidence="2" id="KW-1185">Reference proteome</keyword>
<evidence type="ECO:0000313" key="2">
    <source>
        <dbReference type="Proteomes" id="UP000295264"/>
    </source>
</evidence>
<accession>A0A484GPV9</accession>
<feature type="non-terminal residue" evidence="1">
    <location>
        <position position="1"/>
    </location>
</feature>
<dbReference type="AlphaFoldDB" id="A0A484GPV9"/>
<reference evidence="1 2" key="1">
    <citation type="journal article" date="2018" name="Genomics">
        <title>Molecular footprints of inshore aquatic adaptation in Indo-Pacific humpback dolphin (Sousa chinensis).</title>
        <authorList>
            <person name="Ming Y."/>
            <person name="Jian J."/>
            <person name="Yu F."/>
            <person name="Yu X."/>
            <person name="Wang J."/>
            <person name="Liu W."/>
        </authorList>
    </citation>
    <scope>NUCLEOTIDE SEQUENCE [LARGE SCALE GENOMIC DNA]</scope>
    <source>
        <strain evidence="1">MY-2018</strain>
        <tissue evidence="1">Skin</tissue>
    </source>
</reference>
<name>A0A484GPV9_SOUCH</name>
<dbReference type="Proteomes" id="UP000295264">
    <property type="component" value="Unassembled WGS sequence"/>
</dbReference>
<gene>
    <name evidence="1" type="ORF">DBR06_SOUSAS1410011</name>
</gene>
<feature type="non-terminal residue" evidence="1">
    <location>
        <position position="54"/>
    </location>
</feature>
<organism evidence="1 2">
    <name type="scientific">Sousa chinensis</name>
    <name type="common">Indo-pacific humpbacked dolphin</name>
    <name type="synonym">Steno chinensis</name>
    <dbReference type="NCBI Taxonomy" id="103600"/>
    <lineage>
        <taxon>Eukaryota</taxon>
        <taxon>Metazoa</taxon>
        <taxon>Chordata</taxon>
        <taxon>Craniata</taxon>
        <taxon>Vertebrata</taxon>
        <taxon>Euteleostomi</taxon>
        <taxon>Mammalia</taxon>
        <taxon>Eutheria</taxon>
        <taxon>Laurasiatheria</taxon>
        <taxon>Artiodactyla</taxon>
        <taxon>Whippomorpha</taxon>
        <taxon>Cetacea</taxon>
        <taxon>Odontoceti</taxon>
        <taxon>Delphinidae</taxon>
        <taxon>Sousa</taxon>
    </lineage>
</organism>
<evidence type="ECO:0000313" key="1">
    <source>
        <dbReference type="EMBL" id="TEA37792.1"/>
    </source>
</evidence>
<dbReference type="EMBL" id="QWLN02005128">
    <property type="protein sequence ID" value="TEA37792.1"/>
    <property type="molecule type" value="Genomic_DNA"/>
</dbReference>
<protein>
    <submittedName>
        <fullName evidence="1">Uncharacterized protein</fullName>
    </submittedName>
</protein>
<sequence>KAAPKQEFQARWTAPAFMCTAPQPEVADGPEGVLVPSVPAQRFPTEAWSAAPPA</sequence>